<dbReference type="STRING" id="1561998.A0A1I7V0A3"/>
<evidence type="ECO:0000313" key="2">
    <source>
        <dbReference type="Proteomes" id="UP000095282"/>
    </source>
</evidence>
<dbReference type="SUPFAM" id="SSF81321">
    <property type="entry name" value="Family A G protein-coupled receptor-like"/>
    <property type="match status" value="1"/>
</dbReference>
<dbReference type="GO" id="GO:0042048">
    <property type="term" value="P:olfactory behavior"/>
    <property type="evidence" value="ECO:0007669"/>
    <property type="project" value="TreeGrafter"/>
</dbReference>
<keyword evidence="1" id="KW-1133">Transmembrane helix</keyword>
<dbReference type="WBParaSite" id="Csp11.Scaffold630.g21114.t1">
    <property type="protein sequence ID" value="Csp11.Scaffold630.g21114.t1"/>
    <property type="gene ID" value="Csp11.Scaffold630.g21114"/>
</dbReference>
<dbReference type="Proteomes" id="UP000095282">
    <property type="component" value="Unplaced"/>
</dbReference>
<keyword evidence="1" id="KW-0472">Membrane</keyword>
<dbReference type="eggNOG" id="ENOG502TEQA">
    <property type="taxonomic scope" value="Eukaryota"/>
</dbReference>
<dbReference type="PANTHER" id="PTHR22943:SF89">
    <property type="entry name" value="SEVEN TM RECEPTOR"/>
    <property type="match status" value="1"/>
</dbReference>
<feature type="transmembrane region" description="Helical" evidence="1">
    <location>
        <begin position="75"/>
        <end position="96"/>
    </location>
</feature>
<proteinExistence type="predicted"/>
<evidence type="ECO:0000313" key="3">
    <source>
        <dbReference type="WBParaSite" id="Csp11.Scaffold630.g21114.t1"/>
    </source>
</evidence>
<sequence>MYSTLEIFLVPIHYTVRTTSVVMVHVSDKLLPLLPLRILNSVYWAFFGSSLAIFALQFIYRYLTISMNKMIKTFYSWKIVLWLLIPIVNGIIWGLMGICLCRPTKESTEYLRPYVLKDFKTDIDEFDYLGGLMYLKLNDGSFKFYFNTLLTITVMSVIVSFSFVVIIFCGSKCYLMISEMNAITSSSACSQKLQSQLFYALVFQTLIPVLLLHFPISVMFGFVLTDHGLGIYSSIVSITISLYPAIDPLPNFFIISPYRKAAFRCIKRVHPMTDNSINQAPPNSKNVAAPAINNTV</sequence>
<dbReference type="Pfam" id="PF10326">
    <property type="entry name" value="7TM_GPCR_Str"/>
    <property type="match status" value="1"/>
</dbReference>
<evidence type="ECO:0000256" key="1">
    <source>
        <dbReference type="SAM" id="Phobius"/>
    </source>
</evidence>
<feature type="transmembrane region" description="Helical" evidence="1">
    <location>
        <begin position="144"/>
        <end position="177"/>
    </location>
</feature>
<reference evidence="3" key="1">
    <citation type="submission" date="2016-11" db="UniProtKB">
        <authorList>
            <consortium name="WormBaseParasite"/>
        </authorList>
    </citation>
    <scope>IDENTIFICATION</scope>
</reference>
<dbReference type="InterPro" id="IPR019428">
    <property type="entry name" value="7TM_GPCR_serpentine_rcpt_Str"/>
</dbReference>
<dbReference type="AlphaFoldDB" id="A0A1I7V0A3"/>
<dbReference type="GO" id="GO:0038022">
    <property type="term" value="F:G protein-coupled olfactory receptor activity"/>
    <property type="evidence" value="ECO:0007669"/>
    <property type="project" value="TreeGrafter"/>
</dbReference>
<accession>A0A1I7V0A3</accession>
<dbReference type="PANTHER" id="PTHR22943">
    <property type="entry name" value="7-TRANSMEMBRANE DOMAIN RECEPTOR C.ELEGANS"/>
    <property type="match status" value="1"/>
</dbReference>
<feature type="transmembrane region" description="Helical" evidence="1">
    <location>
        <begin position="229"/>
        <end position="246"/>
    </location>
</feature>
<feature type="transmembrane region" description="Helical" evidence="1">
    <location>
        <begin position="42"/>
        <end position="63"/>
    </location>
</feature>
<keyword evidence="2" id="KW-1185">Reference proteome</keyword>
<dbReference type="GO" id="GO:0005886">
    <property type="term" value="C:plasma membrane"/>
    <property type="evidence" value="ECO:0007669"/>
    <property type="project" value="TreeGrafter"/>
</dbReference>
<keyword evidence="1" id="KW-0812">Transmembrane</keyword>
<protein>
    <submittedName>
        <fullName evidence="3">Seven TM Receptor</fullName>
    </submittedName>
</protein>
<name>A0A1I7V0A3_9PELO</name>
<feature type="transmembrane region" description="Helical" evidence="1">
    <location>
        <begin position="197"/>
        <end position="223"/>
    </location>
</feature>
<organism evidence="2 3">
    <name type="scientific">Caenorhabditis tropicalis</name>
    <dbReference type="NCBI Taxonomy" id="1561998"/>
    <lineage>
        <taxon>Eukaryota</taxon>
        <taxon>Metazoa</taxon>
        <taxon>Ecdysozoa</taxon>
        <taxon>Nematoda</taxon>
        <taxon>Chromadorea</taxon>
        <taxon>Rhabditida</taxon>
        <taxon>Rhabditina</taxon>
        <taxon>Rhabditomorpha</taxon>
        <taxon>Rhabditoidea</taxon>
        <taxon>Rhabditidae</taxon>
        <taxon>Peloderinae</taxon>
        <taxon>Caenorhabditis</taxon>
    </lineage>
</organism>